<protein>
    <submittedName>
        <fullName evidence="2">Uncharacterized protein</fullName>
    </submittedName>
</protein>
<organism evidence="2 3">
    <name type="scientific">Pseudonocardia xishanensis</name>
    <dbReference type="NCBI Taxonomy" id="630995"/>
    <lineage>
        <taxon>Bacteria</taxon>
        <taxon>Bacillati</taxon>
        <taxon>Actinomycetota</taxon>
        <taxon>Actinomycetes</taxon>
        <taxon>Pseudonocardiales</taxon>
        <taxon>Pseudonocardiaceae</taxon>
        <taxon>Pseudonocardia</taxon>
    </lineage>
</organism>
<proteinExistence type="predicted"/>
<accession>A0ABP8RSZ3</accession>
<reference evidence="3" key="1">
    <citation type="journal article" date="2019" name="Int. J. Syst. Evol. Microbiol.">
        <title>The Global Catalogue of Microorganisms (GCM) 10K type strain sequencing project: providing services to taxonomists for standard genome sequencing and annotation.</title>
        <authorList>
            <consortium name="The Broad Institute Genomics Platform"/>
            <consortium name="The Broad Institute Genome Sequencing Center for Infectious Disease"/>
            <person name="Wu L."/>
            <person name="Ma J."/>
        </authorList>
    </citation>
    <scope>NUCLEOTIDE SEQUENCE [LARGE SCALE GENOMIC DNA]</scope>
    <source>
        <strain evidence="3">JCM 17906</strain>
    </source>
</reference>
<evidence type="ECO:0000313" key="2">
    <source>
        <dbReference type="EMBL" id="GAA4546388.1"/>
    </source>
</evidence>
<feature type="region of interest" description="Disordered" evidence="1">
    <location>
        <begin position="1"/>
        <end position="27"/>
    </location>
</feature>
<keyword evidence="3" id="KW-1185">Reference proteome</keyword>
<name>A0ABP8RSZ3_9PSEU</name>
<dbReference type="Proteomes" id="UP001501598">
    <property type="component" value="Unassembled WGS sequence"/>
</dbReference>
<comment type="caution">
    <text evidence="2">The sequence shown here is derived from an EMBL/GenBank/DDBJ whole genome shotgun (WGS) entry which is preliminary data.</text>
</comment>
<evidence type="ECO:0000256" key="1">
    <source>
        <dbReference type="SAM" id="MobiDB-lite"/>
    </source>
</evidence>
<dbReference type="EMBL" id="BAABGT010000032">
    <property type="protein sequence ID" value="GAA4546388.1"/>
    <property type="molecule type" value="Genomic_DNA"/>
</dbReference>
<evidence type="ECO:0000313" key="3">
    <source>
        <dbReference type="Proteomes" id="UP001501598"/>
    </source>
</evidence>
<gene>
    <name evidence="2" type="ORF">GCM10023175_28500</name>
</gene>
<sequence>MVAGGWSTEGMGGRRATTHDGRNTGLVIEPLPRRGACWAGPGRVSPGRMNQLFGSRNLARVHREDKALFRSVELHEKGPPCLVLINWIASGATPFEPIPASGARR</sequence>